<dbReference type="EMBL" id="DS547092">
    <property type="protein sequence ID" value="EDR14550.1"/>
    <property type="molecule type" value="Genomic_DNA"/>
</dbReference>
<proteinExistence type="predicted"/>
<dbReference type="InParanoid" id="B0CTT1"/>
<dbReference type="Proteomes" id="UP000001194">
    <property type="component" value="Unassembled WGS sequence"/>
</dbReference>
<sequence length="61" mass="7145">MNLFFSFWNTSYTIQLRQRSLSLNFLFASYVSLLGGMQRNLVAAEELFFAINIAYIRHCCN</sequence>
<dbReference type="RefSeq" id="XP_001875109.1">
    <property type="nucleotide sequence ID" value="XM_001875074.1"/>
</dbReference>
<reference evidence="1 2" key="1">
    <citation type="journal article" date="2008" name="Nature">
        <title>The genome of Laccaria bicolor provides insights into mycorrhizal symbiosis.</title>
        <authorList>
            <person name="Martin F."/>
            <person name="Aerts A."/>
            <person name="Ahren D."/>
            <person name="Brun A."/>
            <person name="Danchin E.G.J."/>
            <person name="Duchaussoy F."/>
            <person name="Gibon J."/>
            <person name="Kohler A."/>
            <person name="Lindquist E."/>
            <person name="Pereda V."/>
            <person name="Salamov A."/>
            <person name="Shapiro H.J."/>
            <person name="Wuyts J."/>
            <person name="Blaudez D."/>
            <person name="Buee M."/>
            <person name="Brokstein P."/>
            <person name="Canbaeck B."/>
            <person name="Cohen D."/>
            <person name="Courty P.E."/>
            <person name="Coutinho P.M."/>
            <person name="Delaruelle C."/>
            <person name="Detter J.C."/>
            <person name="Deveau A."/>
            <person name="DiFazio S."/>
            <person name="Duplessis S."/>
            <person name="Fraissinet-Tachet L."/>
            <person name="Lucic E."/>
            <person name="Frey-Klett P."/>
            <person name="Fourrey C."/>
            <person name="Feussner I."/>
            <person name="Gay G."/>
            <person name="Grimwood J."/>
            <person name="Hoegger P.J."/>
            <person name="Jain P."/>
            <person name="Kilaru S."/>
            <person name="Labbe J."/>
            <person name="Lin Y.C."/>
            <person name="Legue V."/>
            <person name="Le Tacon F."/>
            <person name="Marmeisse R."/>
            <person name="Melayah D."/>
            <person name="Montanini B."/>
            <person name="Muratet M."/>
            <person name="Nehls U."/>
            <person name="Niculita-Hirzel H."/>
            <person name="Oudot-Le Secq M.P."/>
            <person name="Peter M."/>
            <person name="Quesneville H."/>
            <person name="Rajashekar B."/>
            <person name="Reich M."/>
            <person name="Rouhier N."/>
            <person name="Schmutz J."/>
            <person name="Yin T."/>
            <person name="Chalot M."/>
            <person name="Henrissat B."/>
            <person name="Kuees U."/>
            <person name="Lucas S."/>
            <person name="Van de Peer Y."/>
            <person name="Podila G.K."/>
            <person name="Polle A."/>
            <person name="Pukkila P.J."/>
            <person name="Richardson P.M."/>
            <person name="Rouze P."/>
            <person name="Sanders I.R."/>
            <person name="Stajich J.E."/>
            <person name="Tunlid A."/>
            <person name="Tuskan G."/>
            <person name="Grigoriev I.V."/>
        </authorList>
    </citation>
    <scope>NUCLEOTIDE SEQUENCE [LARGE SCALE GENOMIC DNA]</scope>
    <source>
        <strain evidence="2">S238N-H82 / ATCC MYA-4686</strain>
    </source>
</reference>
<keyword evidence="2" id="KW-1185">Reference proteome</keyword>
<dbReference type="AlphaFoldDB" id="B0CTT1"/>
<evidence type="ECO:0000313" key="1">
    <source>
        <dbReference type="EMBL" id="EDR14550.1"/>
    </source>
</evidence>
<dbReference type="GeneID" id="6070694"/>
<organism evidence="2">
    <name type="scientific">Laccaria bicolor (strain S238N-H82 / ATCC MYA-4686)</name>
    <name type="common">Bicoloured deceiver</name>
    <name type="synonym">Laccaria laccata var. bicolor</name>
    <dbReference type="NCBI Taxonomy" id="486041"/>
    <lineage>
        <taxon>Eukaryota</taxon>
        <taxon>Fungi</taxon>
        <taxon>Dikarya</taxon>
        <taxon>Basidiomycota</taxon>
        <taxon>Agaricomycotina</taxon>
        <taxon>Agaricomycetes</taxon>
        <taxon>Agaricomycetidae</taxon>
        <taxon>Agaricales</taxon>
        <taxon>Agaricineae</taxon>
        <taxon>Hydnangiaceae</taxon>
        <taxon>Laccaria</taxon>
    </lineage>
</organism>
<protein>
    <submittedName>
        <fullName evidence="1">Predicted protein</fullName>
    </submittedName>
</protein>
<dbReference type="HOGENOM" id="CLU_2922998_0_0_1"/>
<accession>B0CTT1</accession>
<evidence type="ECO:0000313" key="2">
    <source>
        <dbReference type="Proteomes" id="UP000001194"/>
    </source>
</evidence>
<gene>
    <name evidence="1" type="ORF">LACBIDRAFT_305252</name>
</gene>
<dbReference type="KEGG" id="lbc:LACBIDRAFT_305252"/>
<name>B0CTT1_LACBS</name>